<dbReference type="InterPro" id="IPR011057">
    <property type="entry name" value="Mss4-like_sf"/>
</dbReference>
<dbReference type="Proteomes" id="UP001218364">
    <property type="component" value="Unassembled WGS sequence"/>
</dbReference>
<comment type="caution">
    <text evidence="1">The sequence shown here is derived from an EMBL/GenBank/DDBJ whole genome shotgun (WGS) entry which is preliminary data.</text>
</comment>
<protein>
    <submittedName>
        <fullName evidence="1">DUF6151 family protein</fullName>
    </submittedName>
</protein>
<name>A0ABD4X8C5_9RHOB</name>
<dbReference type="InterPro" id="IPR046149">
    <property type="entry name" value="DUF6151"/>
</dbReference>
<gene>
    <name evidence="1" type="ORF">PXK24_07940</name>
</gene>
<reference evidence="1 2" key="1">
    <citation type="submission" date="2023-02" db="EMBL/GenBank/DDBJ databases">
        <title>Population genomics of bacteria associated with diatom.</title>
        <authorList>
            <person name="Xie J."/>
            <person name="Wang H."/>
        </authorList>
    </citation>
    <scope>NUCLEOTIDE SEQUENCE [LARGE SCALE GENOMIC DNA]</scope>
    <source>
        <strain evidence="1 2">PT47_8</strain>
    </source>
</reference>
<dbReference type="EMBL" id="JARCJK010000003">
    <property type="protein sequence ID" value="MDE4165621.1"/>
    <property type="molecule type" value="Genomic_DNA"/>
</dbReference>
<dbReference type="SUPFAM" id="SSF51316">
    <property type="entry name" value="Mss4-like"/>
    <property type="match status" value="1"/>
</dbReference>
<evidence type="ECO:0000313" key="1">
    <source>
        <dbReference type="EMBL" id="MDE4165621.1"/>
    </source>
</evidence>
<dbReference type="RefSeq" id="WP_274828408.1">
    <property type="nucleotide sequence ID" value="NZ_JARCJF010000003.1"/>
</dbReference>
<dbReference type="Gene3D" id="2.170.150.70">
    <property type="match status" value="1"/>
</dbReference>
<evidence type="ECO:0000313" key="2">
    <source>
        <dbReference type="Proteomes" id="UP001218364"/>
    </source>
</evidence>
<sequence length="196" mass="21609">MASEQDHSGRAFSCSCGTMQGYITPEALKSGTHIACFCADCRANELYHHRPDPAPGPVALFQMSPDGIHITQGAEELRLMRLSPKGLFRWYAGCCGMPFANTLAKPGLPFAGMRTNLFDQPEIFGKIRTRAFEPQPGRPPRTKGAGTMVYALFRRMITARLSGKWKETPFFDIETGRPVSEPIVLSKADRDALTQG</sequence>
<dbReference type="AlphaFoldDB" id="A0ABD4X8C5"/>
<dbReference type="Pfam" id="PF19648">
    <property type="entry name" value="DUF6151"/>
    <property type="match status" value="1"/>
</dbReference>
<proteinExistence type="predicted"/>
<accession>A0ABD4X8C5</accession>
<organism evidence="1 2">
    <name type="scientific">Phaeobacter gallaeciensis</name>
    <dbReference type="NCBI Taxonomy" id="60890"/>
    <lineage>
        <taxon>Bacteria</taxon>
        <taxon>Pseudomonadati</taxon>
        <taxon>Pseudomonadota</taxon>
        <taxon>Alphaproteobacteria</taxon>
        <taxon>Rhodobacterales</taxon>
        <taxon>Roseobacteraceae</taxon>
        <taxon>Phaeobacter</taxon>
    </lineage>
</organism>